<keyword evidence="2" id="KW-1185">Reference proteome</keyword>
<reference evidence="1 2" key="1">
    <citation type="submission" date="2018-10" db="EMBL/GenBank/DDBJ databases">
        <title>Bacillus Keqinensis sp. nov., a moderately halophilic bacterium isolated from a saline-alkaline lake.</title>
        <authorList>
            <person name="Wang H."/>
        </authorList>
    </citation>
    <scope>NUCLEOTIDE SEQUENCE [LARGE SCALE GENOMIC DNA]</scope>
    <source>
        <strain evidence="1 2">KQ-3</strain>
    </source>
</reference>
<name>A0A3M7TNX7_9BACI</name>
<protein>
    <recommendedName>
        <fullName evidence="3">YheC/D like ATP-grasp</fullName>
    </recommendedName>
</protein>
<evidence type="ECO:0000313" key="1">
    <source>
        <dbReference type="EMBL" id="RNA66717.1"/>
    </source>
</evidence>
<dbReference type="Proteomes" id="UP000278746">
    <property type="component" value="Unassembled WGS sequence"/>
</dbReference>
<sequence length="429" mass="49552">MIEIKIDRLLSDNKIYMSEDTYKSQDLSSTKVVLHFGILKKELNIELTNRLPAGQIILPERLTSTISLPNLPYESFFKDDQFHLGPVIGFMPNTLYLKNPSLLMQRFKNYNKIKGLIMIFKEKDLNKKDLTINGYYYNPHTAELTKGTFPYPSAVFVRARMTKKKLRHLKSLGINLFNYPQRNVNKLCFWETVSQNQELKSHLPYTCMYSGTSSAEQMLSNCSAIYLKPLNKSGGRGIYKLEKHKSAFSLTDKKGNISRLDDLSDLENIIKTQKYLMQQEVPVPFINKKVDFRIYMQRGYEAKWKGTAIEARIAKEDSIITNSTGRERVLPGKAAMKEIYGMFKHEIDNKVSEITKLCIQALTLLEQQGDHYGDAAFDFIIDSRMKVWLLEVQIRYAAERKVFWSKEDQIILPEVLPAPFEYAKALAGF</sequence>
<gene>
    <name evidence="1" type="ORF">EBO34_16000</name>
</gene>
<dbReference type="InterPro" id="IPR026838">
    <property type="entry name" value="YheC/D"/>
</dbReference>
<evidence type="ECO:0000313" key="2">
    <source>
        <dbReference type="Proteomes" id="UP000278746"/>
    </source>
</evidence>
<evidence type="ECO:0008006" key="3">
    <source>
        <dbReference type="Google" id="ProtNLM"/>
    </source>
</evidence>
<proteinExistence type="predicted"/>
<dbReference type="AlphaFoldDB" id="A0A3M7TNX7"/>
<accession>A0A3M7TNX7</accession>
<dbReference type="Pfam" id="PF14398">
    <property type="entry name" value="ATPgrasp_YheCD"/>
    <property type="match status" value="1"/>
</dbReference>
<dbReference type="RefSeq" id="WP_122900439.1">
    <property type="nucleotide sequence ID" value="NZ_RHIB01000003.1"/>
</dbReference>
<dbReference type="OrthoDB" id="7869153at2"/>
<comment type="caution">
    <text evidence="1">The sequence shown here is derived from an EMBL/GenBank/DDBJ whole genome shotgun (WGS) entry which is preliminary data.</text>
</comment>
<dbReference type="SUPFAM" id="SSF56059">
    <property type="entry name" value="Glutathione synthetase ATP-binding domain-like"/>
    <property type="match status" value="1"/>
</dbReference>
<dbReference type="EMBL" id="RHIB01000003">
    <property type="protein sequence ID" value="RNA66717.1"/>
    <property type="molecule type" value="Genomic_DNA"/>
</dbReference>
<organism evidence="1 2">
    <name type="scientific">Alteribacter keqinensis</name>
    <dbReference type="NCBI Taxonomy" id="2483800"/>
    <lineage>
        <taxon>Bacteria</taxon>
        <taxon>Bacillati</taxon>
        <taxon>Bacillota</taxon>
        <taxon>Bacilli</taxon>
        <taxon>Bacillales</taxon>
        <taxon>Bacillaceae</taxon>
        <taxon>Alteribacter</taxon>
    </lineage>
</organism>